<accession>A0A852UNM8</accession>
<comment type="caution">
    <text evidence="1">The sequence shown here is derived from an EMBL/GenBank/DDBJ whole genome shotgun (WGS) entry which is preliminary data.</text>
</comment>
<protein>
    <submittedName>
        <fullName evidence="1">Uncharacterized protein</fullName>
    </submittedName>
</protein>
<organism evidence="1 2">
    <name type="scientific">Streptosporangium sandarakinum</name>
    <dbReference type="NCBI Taxonomy" id="1260955"/>
    <lineage>
        <taxon>Bacteria</taxon>
        <taxon>Bacillati</taxon>
        <taxon>Actinomycetota</taxon>
        <taxon>Actinomycetes</taxon>
        <taxon>Streptosporangiales</taxon>
        <taxon>Streptosporangiaceae</taxon>
        <taxon>Streptosporangium</taxon>
    </lineage>
</organism>
<evidence type="ECO:0000313" key="1">
    <source>
        <dbReference type="EMBL" id="NYF38592.1"/>
    </source>
</evidence>
<dbReference type="Proteomes" id="UP000576393">
    <property type="component" value="Unassembled WGS sequence"/>
</dbReference>
<gene>
    <name evidence="1" type="ORF">HDA43_000751</name>
</gene>
<evidence type="ECO:0000313" key="2">
    <source>
        <dbReference type="Proteomes" id="UP000576393"/>
    </source>
</evidence>
<proteinExistence type="predicted"/>
<keyword evidence="2" id="KW-1185">Reference proteome</keyword>
<reference evidence="1 2" key="1">
    <citation type="submission" date="2020-07" db="EMBL/GenBank/DDBJ databases">
        <title>Sequencing the genomes of 1000 actinobacteria strains.</title>
        <authorList>
            <person name="Klenk H.-P."/>
        </authorList>
    </citation>
    <scope>NUCLEOTIDE SEQUENCE [LARGE SCALE GENOMIC DNA]</scope>
    <source>
        <strain evidence="1 2">DSM 45763</strain>
    </source>
</reference>
<dbReference type="AlphaFoldDB" id="A0A852UNM8"/>
<dbReference type="EMBL" id="JACCCO010000001">
    <property type="protein sequence ID" value="NYF38592.1"/>
    <property type="molecule type" value="Genomic_DNA"/>
</dbReference>
<name>A0A852UNM8_9ACTN</name>
<sequence>MPTGIHRGRLRTYVGFDVDIDLDLSTYMGGKAP</sequence>